<reference evidence="1" key="1">
    <citation type="submission" date="2021-06" db="EMBL/GenBank/DDBJ databases">
        <authorList>
            <person name="Ellington A.J."/>
            <person name="Bryan N.C."/>
            <person name="Christner B.C."/>
            <person name="Reisch C.R."/>
        </authorList>
    </citation>
    <scope>NUCLEOTIDE SEQUENCE</scope>
    <source>
        <strain evidence="1">L6-1</strain>
    </source>
</reference>
<sequence length="137" mass="14047">MAWVVLFVSAAFETVWATALGESDGFTRPGPTLVFAVTIALSLGAFGYVLKHIPISTAYAVWTGTGAALTVLWGMATGAEPVTVLRLVFIAGIVGCVVGLKLVPARPVRPAGPTTGTGAPDATAPTPRRGSKTDPVR</sequence>
<organism evidence="1 2">
    <name type="scientific">Curtobacterium aetherium</name>
    <dbReference type="NCBI Taxonomy" id="2841594"/>
    <lineage>
        <taxon>Bacteria</taxon>
        <taxon>Bacillati</taxon>
        <taxon>Actinomycetota</taxon>
        <taxon>Actinomycetes</taxon>
        <taxon>Micrococcales</taxon>
        <taxon>Microbacteriaceae</taxon>
        <taxon>Curtobacterium</taxon>
    </lineage>
</organism>
<accession>A0ACD1E2M3</accession>
<evidence type="ECO:0000313" key="2">
    <source>
        <dbReference type="Proteomes" id="UP000681794"/>
    </source>
</evidence>
<dbReference type="Proteomes" id="UP000681794">
    <property type="component" value="Chromosome"/>
</dbReference>
<proteinExistence type="predicted"/>
<name>A0ACD1E2M3_9MICO</name>
<protein>
    <submittedName>
        <fullName evidence="1">Multidrug efflux SMR transporter</fullName>
    </submittedName>
</protein>
<gene>
    <name evidence="1" type="ORF">KM842_11420</name>
</gene>
<evidence type="ECO:0000313" key="1">
    <source>
        <dbReference type="EMBL" id="QWS32867.1"/>
    </source>
</evidence>
<keyword evidence="2" id="KW-1185">Reference proteome</keyword>
<dbReference type="EMBL" id="CP076544">
    <property type="protein sequence ID" value="QWS32867.1"/>
    <property type="molecule type" value="Genomic_DNA"/>
</dbReference>